<comment type="subcellular location">
    <subcellularLocation>
        <location evidence="1">Membrane</location>
        <topology evidence="1">Multi-pass membrane protein</topology>
    </subcellularLocation>
</comment>
<evidence type="ECO:0000256" key="5">
    <source>
        <dbReference type="ARBA" id="ARBA00038359"/>
    </source>
</evidence>
<dbReference type="Pfam" id="PF20684">
    <property type="entry name" value="Fung_rhodopsin"/>
    <property type="match status" value="1"/>
</dbReference>
<evidence type="ECO:0000256" key="3">
    <source>
        <dbReference type="ARBA" id="ARBA00022989"/>
    </source>
</evidence>
<evidence type="ECO:0000313" key="9">
    <source>
        <dbReference type="Proteomes" id="UP000799424"/>
    </source>
</evidence>
<dbReference type="InterPro" id="IPR052337">
    <property type="entry name" value="SAT4-like"/>
</dbReference>
<feature type="transmembrane region" description="Helical" evidence="6">
    <location>
        <begin position="233"/>
        <end position="255"/>
    </location>
</feature>
<keyword evidence="2 6" id="KW-0812">Transmembrane</keyword>
<comment type="similarity">
    <text evidence="5">Belongs to the SAT4 family.</text>
</comment>
<name>A0A6A6ZKI3_9PLEO</name>
<protein>
    <recommendedName>
        <fullName evidence="7">Rhodopsin domain-containing protein</fullName>
    </recommendedName>
</protein>
<evidence type="ECO:0000256" key="1">
    <source>
        <dbReference type="ARBA" id="ARBA00004141"/>
    </source>
</evidence>
<gene>
    <name evidence="8" type="ORF">CC86DRAFT_410694</name>
</gene>
<sequence length="362" mass="40928">MAPQGSLREMILNKPALEPPLGVEHDFSASPHFRSEMLGVNISMLLLATFAVMIRIYTKMVILKKMAIEDYLIIAAWLMYTAGYHTINFIMLNMKGAGEHQWNVHVRDLIPFAYYLMIESAIYGLVVMQIKAAIILQCLRVLVPTGIRNVSYWVFHVLLWAHVIFYMICMFVEIFMCSPRSKAWDPTVLTGHCMDSKAVNTAAAAINTASDLILVLIPQVVIWGLNMPTRRKWAVSVVFLVGVLASAAAAVRMYYCIDLYRTKDYTWGVTMMGLWVHVEVGLGFLVACIPVFPRFFKQQPIFLSIGSSLRSVFRLRSSNSTKHDGERLGSTDLPSCRKQPLVSDIEFEELVMRTDISRGTTE</sequence>
<feature type="domain" description="Rhodopsin" evidence="7">
    <location>
        <begin position="54"/>
        <end position="296"/>
    </location>
</feature>
<keyword evidence="9" id="KW-1185">Reference proteome</keyword>
<feature type="transmembrane region" description="Helical" evidence="6">
    <location>
        <begin position="151"/>
        <end position="176"/>
    </location>
</feature>
<evidence type="ECO:0000256" key="2">
    <source>
        <dbReference type="ARBA" id="ARBA00022692"/>
    </source>
</evidence>
<feature type="transmembrane region" description="Helical" evidence="6">
    <location>
        <begin position="112"/>
        <end position="139"/>
    </location>
</feature>
<evidence type="ECO:0000256" key="4">
    <source>
        <dbReference type="ARBA" id="ARBA00023136"/>
    </source>
</evidence>
<feature type="transmembrane region" description="Helical" evidence="6">
    <location>
        <begin position="267"/>
        <end position="292"/>
    </location>
</feature>
<dbReference type="OrthoDB" id="4682787at2759"/>
<keyword evidence="3 6" id="KW-1133">Transmembrane helix</keyword>
<organism evidence="8 9">
    <name type="scientific">Ophiobolus disseminans</name>
    <dbReference type="NCBI Taxonomy" id="1469910"/>
    <lineage>
        <taxon>Eukaryota</taxon>
        <taxon>Fungi</taxon>
        <taxon>Dikarya</taxon>
        <taxon>Ascomycota</taxon>
        <taxon>Pezizomycotina</taxon>
        <taxon>Dothideomycetes</taxon>
        <taxon>Pleosporomycetidae</taxon>
        <taxon>Pleosporales</taxon>
        <taxon>Pleosporineae</taxon>
        <taxon>Phaeosphaeriaceae</taxon>
        <taxon>Ophiobolus</taxon>
    </lineage>
</organism>
<dbReference type="EMBL" id="MU006236">
    <property type="protein sequence ID" value="KAF2821601.1"/>
    <property type="molecule type" value="Genomic_DNA"/>
</dbReference>
<reference evidence="8" key="1">
    <citation type="journal article" date="2020" name="Stud. Mycol.">
        <title>101 Dothideomycetes genomes: a test case for predicting lifestyles and emergence of pathogens.</title>
        <authorList>
            <person name="Haridas S."/>
            <person name="Albert R."/>
            <person name="Binder M."/>
            <person name="Bloem J."/>
            <person name="Labutti K."/>
            <person name="Salamov A."/>
            <person name="Andreopoulos B."/>
            <person name="Baker S."/>
            <person name="Barry K."/>
            <person name="Bills G."/>
            <person name="Bluhm B."/>
            <person name="Cannon C."/>
            <person name="Castanera R."/>
            <person name="Culley D."/>
            <person name="Daum C."/>
            <person name="Ezra D."/>
            <person name="Gonzalez J."/>
            <person name="Henrissat B."/>
            <person name="Kuo A."/>
            <person name="Liang C."/>
            <person name="Lipzen A."/>
            <person name="Lutzoni F."/>
            <person name="Magnuson J."/>
            <person name="Mondo S."/>
            <person name="Nolan M."/>
            <person name="Ohm R."/>
            <person name="Pangilinan J."/>
            <person name="Park H.-J."/>
            <person name="Ramirez L."/>
            <person name="Alfaro M."/>
            <person name="Sun H."/>
            <person name="Tritt A."/>
            <person name="Yoshinaga Y."/>
            <person name="Zwiers L.-H."/>
            <person name="Turgeon B."/>
            <person name="Goodwin S."/>
            <person name="Spatafora J."/>
            <person name="Crous P."/>
            <person name="Grigoriev I."/>
        </authorList>
    </citation>
    <scope>NUCLEOTIDE SEQUENCE</scope>
    <source>
        <strain evidence="8">CBS 113818</strain>
    </source>
</reference>
<evidence type="ECO:0000256" key="6">
    <source>
        <dbReference type="SAM" id="Phobius"/>
    </source>
</evidence>
<dbReference type="InterPro" id="IPR049326">
    <property type="entry name" value="Rhodopsin_dom_fungi"/>
</dbReference>
<dbReference type="GO" id="GO:0016020">
    <property type="term" value="C:membrane"/>
    <property type="evidence" value="ECO:0007669"/>
    <property type="project" value="UniProtKB-SubCell"/>
</dbReference>
<proteinExistence type="inferred from homology"/>
<feature type="transmembrane region" description="Helical" evidence="6">
    <location>
        <begin position="204"/>
        <end position="226"/>
    </location>
</feature>
<keyword evidence="4 6" id="KW-0472">Membrane</keyword>
<feature type="transmembrane region" description="Helical" evidence="6">
    <location>
        <begin position="70"/>
        <end position="92"/>
    </location>
</feature>
<feature type="transmembrane region" description="Helical" evidence="6">
    <location>
        <begin position="38"/>
        <end position="58"/>
    </location>
</feature>
<dbReference type="PANTHER" id="PTHR33048:SF47">
    <property type="entry name" value="INTEGRAL MEMBRANE PROTEIN-RELATED"/>
    <property type="match status" value="1"/>
</dbReference>
<dbReference type="PANTHER" id="PTHR33048">
    <property type="entry name" value="PTH11-LIKE INTEGRAL MEMBRANE PROTEIN (AFU_ORTHOLOGUE AFUA_5G11245)"/>
    <property type="match status" value="1"/>
</dbReference>
<dbReference type="AlphaFoldDB" id="A0A6A6ZKI3"/>
<dbReference type="Proteomes" id="UP000799424">
    <property type="component" value="Unassembled WGS sequence"/>
</dbReference>
<evidence type="ECO:0000259" key="7">
    <source>
        <dbReference type="Pfam" id="PF20684"/>
    </source>
</evidence>
<evidence type="ECO:0000313" key="8">
    <source>
        <dbReference type="EMBL" id="KAF2821601.1"/>
    </source>
</evidence>
<accession>A0A6A6ZKI3</accession>